<dbReference type="AlphaFoldDB" id="A0A1E3WN27"/>
<gene>
    <name evidence="1" type="ORF">VSF3289_01439</name>
</gene>
<dbReference type="Proteomes" id="UP000095131">
    <property type="component" value="Unassembled WGS sequence"/>
</dbReference>
<protein>
    <submittedName>
        <fullName evidence="1">Uncharacterized protein</fullName>
    </submittedName>
</protein>
<evidence type="ECO:0000313" key="2">
    <source>
        <dbReference type="Proteomes" id="UP000095131"/>
    </source>
</evidence>
<comment type="caution">
    <text evidence="1">The sequence shown here is derived from an EMBL/GenBank/DDBJ whole genome shotgun (WGS) entry which is preliminary data.</text>
</comment>
<organism evidence="1 2">
    <name type="scientific">Vibrio scophthalmi</name>
    <dbReference type="NCBI Taxonomy" id="45658"/>
    <lineage>
        <taxon>Bacteria</taxon>
        <taxon>Pseudomonadati</taxon>
        <taxon>Pseudomonadota</taxon>
        <taxon>Gammaproteobacteria</taxon>
        <taxon>Vibrionales</taxon>
        <taxon>Vibrionaceae</taxon>
        <taxon>Vibrio</taxon>
    </lineage>
</organism>
<dbReference type="EMBL" id="MDCJ01000002">
    <property type="protein sequence ID" value="ODS11174.1"/>
    <property type="molecule type" value="Genomic_DNA"/>
</dbReference>
<dbReference type="PATRIC" id="fig|45658.8.peg.1436"/>
<sequence>MMKSKLTAGMLSLIILGVSLGASFPLSACSYDGQFINPFSESVPGSLDVAFATSSTLNSQQLKRVETLNGQPGLRRASWWLQLMVKQHSDSLDAVQYIYLTDSHLWSRIEQGEKIEVHSSPADDAESVLLLSEAALFALVSDQLDMKTALNLGIAKSSRFTLNEN</sequence>
<dbReference type="RefSeq" id="WP_420882832.1">
    <property type="nucleotide sequence ID" value="NZ_MDCJ01000002.1"/>
</dbReference>
<name>A0A1E3WN27_9VIBR</name>
<accession>A0A1E3WN27</accession>
<proteinExistence type="predicted"/>
<reference evidence="1 2" key="1">
    <citation type="submission" date="2016-08" db="EMBL/GenBank/DDBJ databases">
        <title>Genome sequencing of Vibrio scophthalmi strain FP3289, an isolated from Paralichthys olivaceus.</title>
        <authorList>
            <person name="Han H.-J."/>
        </authorList>
    </citation>
    <scope>NUCLEOTIDE SEQUENCE [LARGE SCALE GENOMIC DNA]</scope>
    <source>
        <strain evidence="1 2">FP3289</strain>
    </source>
</reference>
<evidence type="ECO:0000313" key="1">
    <source>
        <dbReference type="EMBL" id="ODS11174.1"/>
    </source>
</evidence>